<comment type="subcellular location">
    <subcellularLocation>
        <location evidence="1">Nucleus</location>
    </subcellularLocation>
</comment>
<feature type="coiled-coil region" evidence="4">
    <location>
        <begin position="707"/>
        <end position="963"/>
    </location>
</feature>
<feature type="region of interest" description="Disordered" evidence="5">
    <location>
        <begin position="2072"/>
        <end position="2251"/>
    </location>
</feature>
<gene>
    <name evidence="9" type="ORF">JI435_065940</name>
</gene>
<keyword evidence="3" id="KW-0539">Nucleus</keyword>
<feature type="coiled-coil region" evidence="4">
    <location>
        <begin position="1875"/>
        <end position="1909"/>
    </location>
</feature>
<feature type="compositionally biased region" description="Basic and acidic residues" evidence="5">
    <location>
        <begin position="1684"/>
        <end position="1701"/>
    </location>
</feature>
<evidence type="ECO:0000256" key="3">
    <source>
        <dbReference type="ARBA" id="ARBA00023242"/>
    </source>
</evidence>
<dbReference type="InterPro" id="IPR057577">
    <property type="entry name" value="Nucleoprot-TPR/MLP1_dom"/>
</dbReference>
<feature type="compositionally biased region" description="Basic and acidic residues" evidence="5">
    <location>
        <begin position="1288"/>
        <end position="1299"/>
    </location>
</feature>
<feature type="compositionally biased region" description="Polar residues" evidence="5">
    <location>
        <begin position="2189"/>
        <end position="2200"/>
    </location>
</feature>
<feature type="coiled-coil region" evidence="4">
    <location>
        <begin position="585"/>
        <end position="652"/>
    </location>
</feature>
<evidence type="ECO:0000259" key="7">
    <source>
        <dbReference type="Pfam" id="PF25481"/>
    </source>
</evidence>
<dbReference type="GO" id="GO:0006606">
    <property type="term" value="P:protein import into nucleus"/>
    <property type="evidence" value="ECO:0007669"/>
    <property type="project" value="InterPro"/>
</dbReference>
<feature type="region of interest" description="Disordered" evidence="5">
    <location>
        <begin position="665"/>
        <end position="687"/>
    </location>
</feature>
<dbReference type="InterPro" id="IPR057974">
    <property type="entry name" value="NUA/TPR/MLP1-2-like_dom"/>
</dbReference>
<feature type="region of interest" description="Disordered" evidence="5">
    <location>
        <begin position="384"/>
        <end position="405"/>
    </location>
</feature>
<feature type="coiled-coil region" evidence="4">
    <location>
        <begin position="478"/>
        <end position="512"/>
    </location>
</feature>
<feature type="compositionally biased region" description="Basic and acidic residues" evidence="5">
    <location>
        <begin position="91"/>
        <end position="112"/>
    </location>
</feature>
<evidence type="ECO:0000313" key="9">
    <source>
        <dbReference type="EMBL" id="QRC99264.1"/>
    </source>
</evidence>
<feature type="domain" description="Nucleoprotein TPR/MPL1" evidence="7">
    <location>
        <begin position="195"/>
        <end position="274"/>
    </location>
</feature>
<feature type="compositionally biased region" description="Polar residues" evidence="5">
    <location>
        <begin position="676"/>
        <end position="685"/>
    </location>
</feature>
<feature type="coiled-coil region" evidence="4">
    <location>
        <begin position="987"/>
        <end position="1120"/>
    </location>
</feature>
<dbReference type="PANTHER" id="PTHR18898">
    <property type="entry name" value="NUCLEOPROTEIN TPR-RELATED"/>
    <property type="match status" value="1"/>
</dbReference>
<feature type="region of interest" description="Disordered" evidence="5">
    <location>
        <begin position="1281"/>
        <end position="1306"/>
    </location>
</feature>
<feature type="region of interest" description="Disordered" evidence="5">
    <location>
        <begin position="1549"/>
        <end position="1572"/>
    </location>
</feature>
<feature type="region of interest" description="Disordered" evidence="5">
    <location>
        <begin position="1994"/>
        <end position="2030"/>
    </location>
</feature>
<keyword evidence="10" id="KW-1185">Reference proteome</keyword>
<dbReference type="OrthoDB" id="343070at2759"/>
<dbReference type="Gene3D" id="1.10.287.1490">
    <property type="match status" value="2"/>
</dbReference>
<evidence type="ECO:0000313" key="10">
    <source>
        <dbReference type="Proteomes" id="UP000663193"/>
    </source>
</evidence>
<protein>
    <recommendedName>
        <fullName evidence="11">Nucleoprotein TPR/MLP1 domain-containing protein</fullName>
    </recommendedName>
</protein>
<feature type="compositionally biased region" description="Low complexity" evidence="5">
    <location>
        <begin position="2141"/>
        <end position="2167"/>
    </location>
</feature>
<evidence type="ECO:0000259" key="8">
    <source>
        <dbReference type="Pfam" id="PF25785"/>
    </source>
</evidence>
<dbReference type="Pfam" id="PF25481">
    <property type="entry name" value="Nucleoprot-TPR"/>
    <property type="match status" value="1"/>
</dbReference>
<evidence type="ECO:0000256" key="1">
    <source>
        <dbReference type="ARBA" id="ARBA00004123"/>
    </source>
</evidence>
<feature type="compositionally biased region" description="Polar residues" evidence="5">
    <location>
        <begin position="1702"/>
        <end position="1718"/>
    </location>
</feature>
<sequence length="2251" mass="250457">DAAGLALITHTTMATAAVDVGYLAASYSVPETTIQSLLSEPTVDLVQSLLVQIEAKAREFEDLQSEKLKADVELDNAVQSGEQRARALKAAADKAQKETEELRQKAAQEETARKQLEAQLHDIQTSTATSSSQVDVLESRIRTLESQNRDTLATYETKATAYDRLAKELSEQHQKYVDLRKSLSALEEKNQSLESAANNVKFRETNLHQEIELLRKNTDWYETELKTRSSDNTKFRKEKNAQVAELQRANADAAETIDSLQRTETLLRKHFDELKAKAEEDRTRIQQLEDDAANNEANFRSELENVNRLAAMHKKTADMAKKRLEEIQADLSRLEESAAEEVGQLQAEVEIERNRATEAEASVANLESLVENLEREANQFKHSVHAPATPRRPTNGAYGTPGRAGSPAVFSPGGSQLKGLTNTKILAENATLKEQLRDARDDNEQKTAMIRSMVDEMERLDPAVDELRRTNETLTTQITDMASDLEAAVAEKDAARKEERKARGDLEGTRRECSQLQIHVQDLTVQLRSLMWRQQAAEQGLATLTADQQQFVLNSENNELPETERYGETATDNIISQHLVLYKNISDLQKQNAELLRMIREVAQQHEGTEARSQEAQVKKDQEELITLRTRVVEFEDQLKSLQIRTQSYKKERDMYRQVATSRNLPLPESDGASAFGQSFNSQAPMTPLRGLGGSLFNDQTPRAGDVNGVEKLVKTLQNQVDTLKEESATDRATLKSQVETLSKDNNQLQSEKIRLDSQIRREQDHYARLESTVKMLESEKNTLQERYYSIQTTLAKQDDKVVRAEQEAVDAVARMESLEHELVNLKASQSMWQTIEARLTERNQELMDERDRLSKMVTDVQSLRNEQELANAENRRRLQDRVDALEGELQIAQRKLEDEVAEHKKASLQRDYERSEAQKRIEDLMKARNEADVRCAAADAARQQLEQRTNELRTQLQAAEDRVQALQPIPTPRAAAAQDTEESTREEELVAQVADLQRKLDRKQEDLDAATAQIEGFQNIAQEAEEALQNAIETRDDLQTELDRVQEEKDAIIADLQRRVDDISSEFTTTNSELTELRGRHEQETMRLSQEKEALDAEIINLKNDVNDYKAEAERQTQYVKSQAEIATRARQDYEHELAKHGDTMNSLRTLREEYNSIKSEVSQFKTQAEAARTALEQNEENWKSTQVRYENQLIEAKRNYDDLKQHNKTLLEQFDNYKAQINDLKSNRAAATGDSAGEAAGSNKIDEITTFLKQEKDILEAQLSVKDSEAKRLNSELTHVQSQLDQTREKLHAEQSRARGSLGGTNLQALQNQIEQLNVFRESNTTLRNDAARLEAKLAEKNKEFETLHGELEPLKARVEELEGELELTSGYLEQEKKQRDYWEKRFDKFVNKSEHIDPKEMDDLKKTVEEIKAERDQYAEQISGLNEHATGLQEKIKTLEGGVEAAVKAANEAQKEELRGKFNKRHKQLMEAAMETKKSEIDALTVERDQLQTTLTTVQQELETSRQQLADAQGQATQSQEQVATMQQQVTQLQAQVATVQQELVATKSARDEATARTNAGVKSTADVDMGEEGQVDESGAQGSDQRLAELQQKLEEVKAQLAEAQNRAFSAENDYSALKVKESFMRDQVTKLEKDDADKANRIVELQEQLTSAQNQAAQSGSAGAVDAPPANPPSTEELDTLREQLSEARKALEDARANTQSVTVTASNPSNDVTADAAQGDAENVTLKAELDERENKLQEAEAALSQREVKVTTREGKVTEIQKKAQDKIHSIRSESNDKIAAVTKEMNEEIERLKTEIAGLQAEINRLKETQQQPTGSNNATVVYKNLLDEEMPALVEVNTEGLTRPTVTAQELKLWINTNPAARGVIIEQIKKHIDPLKEQLKTKEAELAQLNAQLKDAAQKPTETIKSEPSQVQSSGQDVEAALTKAKVEHQQALEKAVKMVEMRNNIKTGMLQAGKDRWTAVEKISKESPTMEVSKAVIAAVEEAKKPKPSATTPAQQPPTSSVAGLPLPAAAPNQSPAQPIAANNLQANGTSAPFQQPNFANQSLQNSAANPFMAAQQGRGIAQPGFTGQNPFVAPQQQQQQQQQGGRGRGENVGTGPRALQGLFGNNQSSIPRGGASNIPLPGGRGRGGQPQQQQQQQQLQQNQNQQPTNNAQGPGASQIGRGGARGGRGGGARGGAQSNQGSPRNSLNPGAAPFQALPTPGMGRGHKRSAEDEGEGGARGGKRARGRGGQGGGGAPQGE</sequence>
<accession>A0A7U2F5S0</accession>
<feature type="coiled-coil region" evidence="4">
    <location>
        <begin position="236"/>
        <end position="383"/>
    </location>
</feature>
<evidence type="ECO:0000256" key="4">
    <source>
        <dbReference type="SAM" id="Coils"/>
    </source>
</evidence>
<feature type="region of interest" description="Disordered" evidence="5">
    <location>
        <begin position="88"/>
        <end position="112"/>
    </location>
</feature>
<feature type="compositionally biased region" description="Gly residues" evidence="5">
    <location>
        <begin position="2239"/>
        <end position="2251"/>
    </location>
</feature>
<feature type="domain" description="NUA/TPR/MLP1-2-like" evidence="8">
    <location>
        <begin position="499"/>
        <end position="611"/>
    </location>
</feature>
<feature type="coiled-coil region" evidence="4">
    <location>
        <begin position="1584"/>
        <end position="1653"/>
    </location>
</feature>
<feature type="compositionally biased region" description="Low complexity" evidence="5">
    <location>
        <begin position="1999"/>
        <end position="2030"/>
    </location>
</feature>
<dbReference type="PANTHER" id="PTHR18898:SF2">
    <property type="entry name" value="NUCLEOPROTEIN TPR"/>
    <property type="match status" value="1"/>
</dbReference>
<dbReference type="EMBL" id="CP069031">
    <property type="protein sequence ID" value="QRC99264.1"/>
    <property type="molecule type" value="Genomic_DNA"/>
</dbReference>
<feature type="compositionally biased region" description="Gly residues" evidence="5">
    <location>
        <begin position="2172"/>
        <end position="2186"/>
    </location>
</feature>
<feature type="compositionally biased region" description="Low complexity" evidence="5">
    <location>
        <begin position="1656"/>
        <end position="1669"/>
    </location>
</feature>
<reference evidence="10" key="1">
    <citation type="journal article" date="2021" name="BMC Genomics">
        <title>Chromosome-level genome assembly and manually-curated proteome of model necrotroph Parastagonospora nodorum Sn15 reveals a genome-wide trove of candidate effector homologs, and redundancy of virulence-related functions within an accessory chromosome.</title>
        <authorList>
            <person name="Bertazzoni S."/>
            <person name="Jones D.A.B."/>
            <person name="Phan H.T."/>
            <person name="Tan K.-C."/>
            <person name="Hane J.K."/>
        </authorList>
    </citation>
    <scope>NUCLEOTIDE SEQUENCE [LARGE SCALE GENOMIC DNA]</scope>
    <source>
        <strain evidence="10">SN15 / ATCC MYA-4574 / FGSC 10173)</strain>
    </source>
</reference>
<evidence type="ECO:0000256" key="5">
    <source>
        <dbReference type="SAM" id="MobiDB-lite"/>
    </source>
</evidence>
<name>A0A7U2F5S0_PHANO</name>
<dbReference type="VEuPathDB" id="FungiDB:JI435_065940"/>
<proteinExistence type="predicted"/>
<evidence type="ECO:0000256" key="2">
    <source>
        <dbReference type="ARBA" id="ARBA00023054"/>
    </source>
</evidence>
<keyword evidence="2 4" id="KW-0175">Coiled coil</keyword>
<evidence type="ECO:0008006" key="11">
    <source>
        <dbReference type="Google" id="ProtNLM"/>
    </source>
</evidence>
<feature type="coiled-coil region" evidence="4">
    <location>
        <begin position="422"/>
        <end position="449"/>
    </location>
</feature>
<feature type="region of interest" description="Disordered" evidence="5">
    <location>
        <begin position="1654"/>
        <end position="1727"/>
    </location>
</feature>
<organism evidence="9 10">
    <name type="scientific">Phaeosphaeria nodorum (strain SN15 / ATCC MYA-4574 / FGSC 10173)</name>
    <name type="common">Glume blotch fungus</name>
    <name type="synonym">Parastagonospora nodorum</name>
    <dbReference type="NCBI Taxonomy" id="321614"/>
    <lineage>
        <taxon>Eukaryota</taxon>
        <taxon>Fungi</taxon>
        <taxon>Dikarya</taxon>
        <taxon>Ascomycota</taxon>
        <taxon>Pezizomycotina</taxon>
        <taxon>Dothideomycetes</taxon>
        <taxon>Pleosporomycetidae</taxon>
        <taxon>Pleosporales</taxon>
        <taxon>Pleosporineae</taxon>
        <taxon>Phaeosphaeriaceae</taxon>
        <taxon>Parastagonospora</taxon>
    </lineage>
</organism>
<feature type="domain" description="Nucleoprotein TPR/MLP1-2" evidence="6">
    <location>
        <begin position="1091"/>
        <end position="1218"/>
    </location>
</feature>
<dbReference type="Gene3D" id="1.20.1170.10">
    <property type="match status" value="1"/>
</dbReference>
<feature type="coiled-coil region" evidence="4">
    <location>
        <begin position="1319"/>
        <end position="1546"/>
    </location>
</feature>
<dbReference type="GO" id="GO:0005635">
    <property type="term" value="C:nuclear envelope"/>
    <property type="evidence" value="ECO:0007669"/>
    <property type="project" value="UniProtKB-ARBA"/>
</dbReference>
<dbReference type="Proteomes" id="UP000663193">
    <property type="component" value="Chromosome 9"/>
</dbReference>
<dbReference type="Pfam" id="PF25785">
    <property type="entry name" value="TPR"/>
    <property type="match status" value="1"/>
</dbReference>
<feature type="non-terminal residue" evidence="9">
    <location>
        <position position="2251"/>
    </location>
</feature>
<dbReference type="InterPro" id="IPR012929">
    <property type="entry name" value="Nucleoprot-TPR/MLP1-2_dom"/>
</dbReference>
<dbReference type="Gene3D" id="1.10.287.2610">
    <property type="match status" value="1"/>
</dbReference>
<evidence type="ECO:0000259" key="6">
    <source>
        <dbReference type="Pfam" id="PF07926"/>
    </source>
</evidence>
<dbReference type="Pfam" id="PF07926">
    <property type="entry name" value="TPR_MLP1_2"/>
    <property type="match status" value="1"/>
</dbReference>
<feature type="coiled-coil region" evidence="4">
    <location>
        <begin position="1783"/>
        <end position="1817"/>
    </location>
</feature>